<dbReference type="Proteomes" id="UP000286947">
    <property type="component" value="Unassembled WGS sequence"/>
</dbReference>
<dbReference type="AlphaFoldDB" id="A0A433SA19"/>
<reference evidence="1 2" key="1">
    <citation type="submission" date="2018-01" db="EMBL/GenBank/DDBJ databases">
        <title>Saezia sanguinis gen. nov., sp. nov., in the order Burkholderiales isolated from human blood.</title>
        <authorList>
            <person name="Medina-Pascual M.J."/>
            <person name="Valdezate S."/>
            <person name="Monzon S."/>
            <person name="Cuesta I."/>
            <person name="Carrasco G."/>
            <person name="Villalon P."/>
            <person name="Saez-Nieto J.A."/>
        </authorList>
    </citation>
    <scope>NUCLEOTIDE SEQUENCE [LARGE SCALE GENOMIC DNA]</scope>
    <source>
        <strain evidence="1 2">CNM695-12</strain>
    </source>
</reference>
<evidence type="ECO:0000313" key="1">
    <source>
        <dbReference type="EMBL" id="RUS65562.1"/>
    </source>
</evidence>
<proteinExistence type="predicted"/>
<keyword evidence="2" id="KW-1185">Reference proteome</keyword>
<accession>A0A433SA19</accession>
<organism evidence="1 2">
    <name type="scientific">Saezia sanguinis</name>
    <dbReference type="NCBI Taxonomy" id="1965230"/>
    <lineage>
        <taxon>Bacteria</taxon>
        <taxon>Pseudomonadati</taxon>
        <taxon>Pseudomonadota</taxon>
        <taxon>Betaproteobacteria</taxon>
        <taxon>Burkholderiales</taxon>
        <taxon>Saeziaceae</taxon>
        <taxon>Saezia</taxon>
    </lineage>
</organism>
<evidence type="ECO:0000313" key="2">
    <source>
        <dbReference type="Proteomes" id="UP000286947"/>
    </source>
</evidence>
<gene>
    <name evidence="1" type="ORF">CUZ56_02861</name>
</gene>
<name>A0A433SA19_9BURK</name>
<comment type="caution">
    <text evidence="1">The sequence shown here is derived from an EMBL/GenBank/DDBJ whole genome shotgun (WGS) entry which is preliminary data.</text>
</comment>
<sequence>MTTGQNLLQQTETVAVNLYRQPLVQILRKWDNTLFVENSVHLSGIRSQLFTAQADNSNLFIIYPLFNHSLSTDFDCH</sequence>
<protein>
    <submittedName>
        <fullName evidence="1">Uncharacterized protein</fullName>
    </submittedName>
</protein>
<dbReference type="EMBL" id="PQSP01000011">
    <property type="protein sequence ID" value="RUS65562.1"/>
    <property type="molecule type" value="Genomic_DNA"/>
</dbReference>